<evidence type="ECO:0000313" key="2">
    <source>
        <dbReference type="EMBL" id="KAK9740613.1"/>
    </source>
</evidence>
<comment type="caution">
    <text evidence="2">The sequence shown here is derived from an EMBL/GenBank/DDBJ whole genome shotgun (WGS) entry which is preliminary data.</text>
</comment>
<organism evidence="2 3">
    <name type="scientific">Saponaria officinalis</name>
    <name type="common">Common soapwort</name>
    <name type="synonym">Lychnis saponaria</name>
    <dbReference type="NCBI Taxonomy" id="3572"/>
    <lineage>
        <taxon>Eukaryota</taxon>
        <taxon>Viridiplantae</taxon>
        <taxon>Streptophyta</taxon>
        <taxon>Embryophyta</taxon>
        <taxon>Tracheophyta</taxon>
        <taxon>Spermatophyta</taxon>
        <taxon>Magnoliopsida</taxon>
        <taxon>eudicotyledons</taxon>
        <taxon>Gunneridae</taxon>
        <taxon>Pentapetalae</taxon>
        <taxon>Caryophyllales</taxon>
        <taxon>Caryophyllaceae</taxon>
        <taxon>Caryophylleae</taxon>
        <taxon>Saponaria</taxon>
    </lineage>
</organism>
<reference evidence="2" key="1">
    <citation type="submission" date="2024-03" db="EMBL/GenBank/DDBJ databases">
        <title>WGS assembly of Saponaria officinalis var. Norfolk2.</title>
        <authorList>
            <person name="Jenkins J."/>
            <person name="Shu S."/>
            <person name="Grimwood J."/>
            <person name="Barry K."/>
            <person name="Goodstein D."/>
            <person name="Schmutz J."/>
            <person name="Leebens-Mack J."/>
            <person name="Osbourn A."/>
        </authorList>
    </citation>
    <scope>NUCLEOTIDE SEQUENCE [LARGE SCALE GENOMIC DNA]</scope>
    <source>
        <strain evidence="2">JIC</strain>
    </source>
</reference>
<keyword evidence="3" id="KW-1185">Reference proteome</keyword>
<evidence type="ECO:0000313" key="3">
    <source>
        <dbReference type="Proteomes" id="UP001443914"/>
    </source>
</evidence>
<evidence type="ECO:0000256" key="1">
    <source>
        <dbReference type="SAM" id="MobiDB-lite"/>
    </source>
</evidence>
<sequence length="126" mass="13789">MGRRILATSLGLPQSAGNRLSVPLPWYSLDLLPVLPTFGWPPCTSPSAYSKSPSKSQGARSNLTKRKNELLVRSLEVTQKTSAALVNLIKEFAAALVNLIKEFADCELEDDEQLVDHTSELLPARV</sequence>
<dbReference type="Proteomes" id="UP001443914">
    <property type="component" value="Unassembled WGS sequence"/>
</dbReference>
<gene>
    <name evidence="2" type="ORF">RND81_03G048000</name>
</gene>
<dbReference type="EMBL" id="JBDFQZ010000003">
    <property type="protein sequence ID" value="KAK9740613.1"/>
    <property type="molecule type" value="Genomic_DNA"/>
</dbReference>
<name>A0AAW1LYQ9_SAPOF</name>
<feature type="compositionally biased region" description="Low complexity" evidence="1">
    <location>
        <begin position="45"/>
        <end position="56"/>
    </location>
</feature>
<protein>
    <submittedName>
        <fullName evidence="2">Uncharacterized protein</fullName>
    </submittedName>
</protein>
<accession>A0AAW1LYQ9</accession>
<dbReference type="AlphaFoldDB" id="A0AAW1LYQ9"/>
<proteinExistence type="predicted"/>
<feature type="region of interest" description="Disordered" evidence="1">
    <location>
        <begin position="45"/>
        <end position="65"/>
    </location>
</feature>